<dbReference type="InterPro" id="IPR008201">
    <property type="entry name" value="HepT-like"/>
</dbReference>
<dbReference type="AlphaFoldDB" id="E1QUH7"/>
<reference evidence="5 6" key="1">
    <citation type="journal article" date="2010" name="Stand. Genomic Sci.">
        <title>Complete genome sequence of Vulcanisaeta distributa type strain (IC-017).</title>
        <authorList>
            <person name="Mavromatis K."/>
            <person name="Sikorski J."/>
            <person name="Pabst E."/>
            <person name="Teshima H."/>
            <person name="Lapidus A."/>
            <person name="Lucas S."/>
            <person name="Nolan M."/>
            <person name="Glavina Del Rio T."/>
            <person name="Cheng J.F."/>
            <person name="Bruce D."/>
            <person name="Goodwin L."/>
            <person name="Pitluck S."/>
            <person name="Liolios K."/>
            <person name="Ivanova N."/>
            <person name="Mikhailova N."/>
            <person name="Pati A."/>
            <person name="Chen A."/>
            <person name="Palaniappan K."/>
            <person name="Land M."/>
            <person name="Hauser L."/>
            <person name="Chang Y.J."/>
            <person name="Jeffries C.D."/>
            <person name="Rohde M."/>
            <person name="Spring S."/>
            <person name="Goker M."/>
            <person name="Wirth R."/>
            <person name="Woyke T."/>
            <person name="Bristow J."/>
            <person name="Eisen J.A."/>
            <person name="Markowitz V."/>
            <person name="Hugenholtz P."/>
            <person name="Klenk H.P."/>
            <person name="Kyrpides N.C."/>
        </authorList>
    </citation>
    <scope>NUCLEOTIDE SEQUENCE [LARGE SCALE GENOMIC DNA]</scope>
    <source>
        <strain evidence="6">DSM 14429 / JCM 11212 / NBRC 100878 / IC-017</strain>
    </source>
</reference>
<dbReference type="GO" id="GO:0110001">
    <property type="term" value="C:toxin-antitoxin complex"/>
    <property type="evidence" value="ECO:0007669"/>
    <property type="project" value="InterPro"/>
</dbReference>
<dbReference type="GO" id="GO:0004540">
    <property type="term" value="F:RNA nuclease activity"/>
    <property type="evidence" value="ECO:0007669"/>
    <property type="project" value="InterPro"/>
</dbReference>
<dbReference type="KEGG" id="vdi:Vdis_0504"/>
<organism evidence="5 6">
    <name type="scientific">Vulcanisaeta distributa (strain DSM 14429 / JCM 11212 / NBRC 100878 / IC-017)</name>
    <dbReference type="NCBI Taxonomy" id="572478"/>
    <lineage>
        <taxon>Archaea</taxon>
        <taxon>Thermoproteota</taxon>
        <taxon>Thermoprotei</taxon>
        <taxon>Thermoproteales</taxon>
        <taxon>Thermoproteaceae</taxon>
        <taxon>Vulcanisaeta</taxon>
    </lineage>
</organism>
<dbReference type="NCBIfam" id="NF047751">
    <property type="entry name" value="HepT_toxin"/>
    <property type="match status" value="1"/>
</dbReference>
<name>E1QUH7_VULDI</name>
<comment type="similarity">
    <text evidence="4">Belongs to the HepT RNase toxin family.</text>
</comment>
<protein>
    <recommendedName>
        <fullName evidence="7">DUF86 domain-containing protein</fullName>
    </recommendedName>
</protein>
<gene>
    <name evidence="5" type="ordered locus">Vdis_0504</name>
</gene>
<dbReference type="InterPro" id="IPR037038">
    <property type="entry name" value="HepT-like_sf"/>
</dbReference>
<dbReference type="HOGENOM" id="CLU_142825_1_0_2"/>
<dbReference type="STRING" id="572478.Vdis_0504"/>
<keyword evidence="2" id="KW-0540">Nuclease</keyword>
<keyword evidence="6" id="KW-1185">Reference proteome</keyword>
<dbReference type="GO" id="GO:0016787">
    <property type="term" value="F:hydrolase activity"/>
    <property type="evidence" value="ECO:0007669"/>
    <property type="project" value="UniProtKB-KW"/>
</dbReference>
<dbReference type="PANTHER" id="PTHR33397:SF5">
    <property type="entry name" value="RNASE YUTE-RELATED"/>
    <property type="match status" value="1"/>
</dbReference>
<dbReference type="PANTHER" id="PTHR33397">
    <property type="entry name" value="UPF0331 PROTEIN YUTE"/>
    <property type="match status" value="1"/>
</dbReference>
<dbReference type="eggNOG" id="arCOG02108">
    <property type="taxonomic scope" value="Archaea"/>
</dbReference>
<evidence type="ECO:0000256" key="3">
    <source>
        <dbReference type="ARBA" id="ARBA00022801"/>
    </source>
</evidence>
<dbReference type="Proteomes" id="UP000006681">
    <property type="component" value="Chromosome"/>
</dbReference>
<evidence type="ECO:0000313" key="5">
    <source>
        <dbReference type="EMBL" id="ADN49903.1"/>
    </source>
</evidence>
<evidence type="ECO:0000256" key="1">
    <source>
        <dbReference type="ARBA" id="ARBA00022649"/>
    </source>
</evidence>
<evidence type="ECO:0000313" key="6">
    <source>
        <dbReference type="Proteomes" id="UP000006681"/>
    </source>
</evidence>
<keyword evidence="1" id="KW-1277">Toxin-antitoxin system</keyword>
<proteinExistence type="inferred from homology"/>
<dbReference type="Gene3D" id="1.20.120.580">
    <property type="entry name" value="bsu32300-like"/>
    <property type="match status" value="1"/>
</dbReference>
<evidence type="ECO:0000256" key="4">
    <source>
        <dbReference type="ARBA" id="ARBA00024207"/>
    </source>
</evidence>
<dbReference type="InterPro" id="IPR052379">
    <property type="entry name" value="Type_VII_TA_RNase"/>
</dbReference>
<dbReference type="Pfam" id="PF01934">
    <property type="entry name" value="HepT-like"/>
    <property type="match status" value="1"/>
</dbReference>
<evidence type="ECO:0008006" key="7">
    <source>
        <dbReference type="Google" id="ProtNLM"/>
    </source>
</evidence>
<accession>E1QUH7</accession>
<reference evidence="6" key="2">
    <citation type="journal article" date="2010" name="Stand. Genomic Sci.">
        <title>Complete genome sequence of Vulcanisaeta distributa type strain (IC-017T).</title>
        <authorList>
            <person name="Mavromatis K."/>
            <person name="Sikorski J."/>
            <person name="Pabst E."/>
            <person name="Teshima H."/>
            <person name="Lapidus A."/>
            <person name="Lucas S."/>
            <person name="Nolan M."/>
            <person name="Glavina Del Rio T."/>
            <person name="Cheng J."/>
            <person name="Bruce D."/>
            <person name="Goodwin L."/>
            <person name="Pitluck S."/>
            <person name="Liolios K."/>
            <person name="Ivanova N."/>
            <person name="Mikhailova N."/>
            <person name="Pati A."/>
            <person name="Chen A."/>
            <person name="Palaniappan K."/>
            <person name="Land M."/>
            <person name="Hauser L."/>
            <person name="Chang Y."/>
            <person name="Jeffries C."/>
            <person name="Rohde M."/>
            <person name="Spring S."/>
            <person name="Goker M."/>
            <person name="Wirth R."/>
            <person name="Woyke T."/>
            <person name="Bristow J."/>
            <person name="Eisen J."/>
            <person name="Markowitz V."/>
            <person name="Hugenholtz P."/>
            <person name="Klenk H."/>
            <person name="Kyrpides N."/>
        </authorList>
    </citation>
    <scope>NUCLEOTIDE SEQUENCE [LARGE SCALE GENOMIC DNA]</scope>
    <source>
        <strain evidence="6">DSM 14429 / JCM 11212 / NBRC 100878 / IC-017</strain>
    </source>
</reference>
<sequence>MGCVGRLSDLLAIIKRNVEEVDTLASRYGTDELLNDYVLLNAVLHMLQVAIQALIDMGSHIMVERGLKAPSTYSEVPIYLSQAGAINSDDSRIFRRMIGFRNVLVHNYSQVSIDVLREILARALYRDLLRIAIKLFDYAVSNNIDV</sequence>
<dbReference type="EMBL" id="CP002100">
    <property type="protein sequence ID" value="ADN49903.1"/>
    <property type="molecule type" value="Genomic_DNA"/>
</dbReference>
<evidence type="ECO:0000256" key="2">
    <source>
        <dbReference type="ARBA" id="ARBA00022722"/>
    </source>
</evidence>
<keyword evidence="3" id="KW-0378">Hydrolase</keyword>